<name>A0A3P7LU20_DIBLA</name>
<organism evidence="2 3">
    <name type="scientific">Dibothriocephalus latus</name>
    <name type="common">Fish tapeworm</name>
    <name type="synonym">Diphyllobothrium latum</name>
    <dbReference type="NCBI Taxonomy" id="60516"/>
    <lineage>
        <taxon>Eukaryota</taxon>
        <taxon>Metazoa</taxon>
        <taxon>Spiralia</taxon>
        <taxon>Lophotrochozoa</taxon>
        <taxon>Platyhelminthes</taxon>
        <taxon>Cestoda</taxon>
        <taxon>Eucestoda</taxon>
        <taxon>Diphyllobothriidea</taxon>
        <taxon>Diphyllobothriidae</taxon>
        <taxon>Dibothriocephalus</taxon>
    </lineage>
</organism>
<evidence type="ECO:0000313" key="3">
    <source>
        <dbReference type="Proteomes" id="UP000281553"/>
    </source>
</evidence>
<dbReference type="PANTHER" id="PTHR22878:SF66">
    <property type="entry name" value="DYNEIN AXONEMAL HEAVY CHAIN 7"/>
    <property type="match status" value="1"/>
</dbReference>
<evidence type="ECO:0000256" key="1">
    <source>
        <dbReference type="SAM" id="MobiDB-lite"/>
    </source>
</evidence>
<evidence type="ECO:0000313" key="2">
    <source>
        <dbReference type="EMBL" id="VDN20605.1"/>
    </source>
</evidence>
<dbReference type="GO" id="GO:0051959">
    <property type="term" value="F:dynein light intermediate chain binding"/>
    <property type="evidence" value="ECO:0007669"/>
    <property type="project" value="InterPro"/>
</dbReference>
<dbReference type="AlphaFoldDB" id="A0A3P7LU20"/>
<dbReference type="InterPro" id="IPR026983">
    <property type="entry name" value="DHC"/>
</dbReference>
<keyword evidence="3" id="KW-1185">Reference proteome</keyword>
<feature type="region of interest" description="Disordered" evidence="1">
    <location>
        <begin position="122"/>
        <end position="169"/>
    </location>
</feature>
<protein>
    <submittedName>
        <fullName evidence="2">Uncharacterized protein</fullName>
    </submittedName>
</protein>
<reference evidence="2 3" key="1">
    <citation type="submission" date="2018-11" db="EMBL/GenBank/DDBJ databases">
        <authorList>
            <consortium name="Pathogen Informatics"/>
        </authorList>
    </citation>
    <scope>NUCLEOTIDE SEQUENCE [LARGE SCALE GENOMIC DNA]</scope>
</reference>
<dbReference type="EMBL" id="UYRU01071093">
    <property type="protein sequence ID" value="VDN20605.1"/>
    <property type="molecule type" value="Genomic_DNA"/>
</dbReference>
<dbReference type="OrthoDB" id="6284818at2759"/>
<sequence length="237" mass="27229">MEEMPGFIIRLVLDDTTIKFEPSLEEFENVLLGMFAQMKKVIEGIPRIETRLYTDWQAAGGDNVCLHPVILEEFLEMHKNRILAMLKRESRGPQQHLSQYDKYNFLISRQAEMDIERMLNPSEELSSKASGKSQDNSEATAPSEGEDEIGSMEEKPAAKDEEDEEVSGPSFDELAQELLKYIQLTKKIQYESRRVIQLGLFEVHADDLIRALTKRTEGIADKLLDRILEDHRSINRS</sequence>
<dbReference type="GO" id="GO:0045505">
    <property type="term" value="F:dynein intermediate chain binding"/>
    <property type="evidence" value="ECO:0007669"/>
    <property type="project" value="InterPro"/>
</dbReference>
<proteinExistence type="predicted"/>
<dbReference type="Proteomes" id="UP000281553">
    <property type="component" value="Unassembled WGS sequence"/>
</dbReference>
<accession>A0A3P7LU20</accession>
<dbReference type="GO" id="GO:0007018">
    <property type="term" value="P:microtubule-based movement"/>
    <property type="evidence" value="ECO:0007669"/>
    <property type="project" value="InterPro"/>
</dbReference>
<gene>
    <name evidence="2" type="ORF">DILT_LOCUS13657</name>
</gene>
<dbReference type="GO" id="GO:0030286">
    <property type="term" value="C:dynein complex"/>
    <property type="evidence" value="ECO:0007669"/>
    <property type="project" value="InterPro"/>
</dbReference>
<feature type="compositionally biased region" description="Polar residues" evidence="1">
    <location>
        <begin position="123"/>
        <end position="140"/>
    </location>
</feature>
<dbReference type="PANTHER" id="PTHR22878">
    <property type="entry name" value="DYNEIN HEAVY CHAIN 6, AXONEMAL-LIKE-RELATED"/>
    <property type="match status" value="1"/>
</dbReference>